<comment type="caution">
    <text evidence="1">The sequence shown here is derived from an EMBL/GenBank/DDBJ whole genome shotgun (WGS) entry which is preliminary data.</text>
</comment>
<sequence>MSAPDTVPATRIAVAPRLFGGDASAGGGWTRQQLFFERTLLERLADAGALVVGTGLATDGARAAVTARAYAHWCDGLLLQGGTNLARSPDDLTPLDRARDGFEFALLDAFRTLGKPVLGICRGAQLVNVACGGSLRDLDPVEARRHSDPSAYAAHQHAVSFSDGGLLARLHAAAGGLVCSAHRQAVARVGDGLVVEATCVEDGVVEAVRAREEPLLLGVQWHPEFDHRADGRIDGALLLRHFVDAARRDEGAR</sequence>
<dbReference type="AlphaFoldDB" id="A0A4R2IEX0"/>
<dbReference type="SUPFAM" id="SSF52317">
    <property type="entry name" value="Class I glutamine amidotransferase-like"/>
    <property type="match status" value="1"/>
</dbReference>
<gene>
    <name evidence="1" type="ORF">EV148_101662</name>
</gene>
<dbReference type="PANTHER" id="PTHR43235">
    <property type="entry name" value="GLUTAMINE AMIDOTRANSFERASE PB2B2.05-RELATED"/>
    <property type="match status" value="1"/>
</dbReference>
<dbReference type="Proteomes" id="UP000294862">
    <property type="component" value="Unassembled WGS sequence"/>
</dbReference>
<protein>
    <submittedName>
        <fullName evidence="1">Putative glutamine amidotransferase</fullName>
    </submittedName>
</protein>
<dbReference type="InterPro" id="IPR011697">
    <property type="entry name" value="Peptidase_C26"/>
</dbReference>
<accession>A0A4R2IEX0</accession>
<keyword evidence="2" id="KW-1185">Reference proteome</keyword>
<evidence type="ECO:0000313" key="1">
    <source>
        <dbReference type="EMBL" id="TCO43241.1"/>
    </source>
</evidence>
<dbReference type="Pfam" id="PF07722">
    <property type="entry name" value="Peptidase_C26"/>
    <property type="match status" value="1"/>
</dbReference>
<dbReference type="InterPro" id="IPR029062">
    <property type="entry name" value="Class_I_gatase-like"/>
</dbReference>
<proteinExistence type="predicted"/>
<dbReference type="PROSITE" id="PS51273">
    <property type="entry name" value="GATASE_TYPE_1"/>
    <property type="match status" value="1"/>
</dbReference>
<dbReference type="InterPro" id="IPR044668">
    <property type="entry name" value="PuuD-like"/>
</dbReference>
<reference evidence="1 2" key="1">
    <citation type="journal article" date="2015" name="Stand. Genomic Sci.">
        <title>Genomic Encyclopedia of Bacterial and Archaeal Type Strains, Phase III: the genomes of soil and plant-associated and newly described type strains.</title>
        <authorList>
            <person name="Whitman W.B."/>
            <person name="Woyke T."/>
            <person name="Klenk H.P."/>
            <person name="Zhou Y."/>
            <person name="Lilburn T.G."/>
            <person name="Beck B.J."/>
            <person name="De Vos P."/>
            <person name="Vandamme P."/>
            <person name="Eisen J.A."/>
            <person name="Garrity G."/>
            <person name="Hugenholtz P."/>
            <person name="Kyrpides N.C."/>
        </authorList>
    </citation>
    <scope>NUCLEOTIDE SEQUENCE [LARGE SCALE GENOMIC DNA]</scope>
    <source>
        <strain evidence="1 2">A3</strain>
    </source>
</reference>
<dbReference type="GO" id="GO:0006598">
    <property type="term" value="P:polyamine catabolic process"/>
    <property type="evidence" value="ECO:0007669"/>
    <property type="project" value="TreeGrafter"/>
</dbReference>
<dbReference type="Gene3D" id="3.40.50.880">
    <property type="match status" value="1"/>
</dbReference>
<name>A0A4R2IEX0_9GAMM</name>
<keyword evidence="1" id="KW-0315">Glutamine amidotransferase</keyword>
<dbReference type="GO" id="GO:0016740">
    <property type="term" value="F:transferase activity"/>
    <property type="evidence" value="ECO:0007669"/>
    <property type="project" value="UniProtKB-KW"/>
</dbReference>
<dbReference type="GO" id="GO:0005829">
    <property type="term" value="C:cytosol"/>
    <property type="evidence" value="ECO:0007669"/>
    <property type="project" value="TreeGrafter"/>
</dbReference>
<dbReference type="OrthoDB" id="9813383at2"/>
<dbReference type="RefSeq" id="WP_158287293.1">
    <property type="nucleotide sequence ID" value="NZ_SLWQ01000001.1"/>
</dbReference>
<keyword evidence="1" id="KW-0808">Transferase</keyword>
<organism evidence="1 2">
    <name type="scientific">Dokdonella fugitiva</name>
    <dbReference type="NCBI Taxonomy" id="328517"/>
    <lineage>
        <taxon>Bacteria</taxon>
        <taxon>Pseudomonadati</taxon>
        <taxon>Pseudomonadota</taxon>
        <taxon>Gammaproteobacteria</taxon>
        <taxon>Lysobacterales</taxon>
        <taxon>Rhodanobacteraceae</taxon>
        <taxon>Dokdonella</taxon>
    </lineage>
</organism>
<dbReference type="EMBL" id="SLWQ01000001">
    <property type="protein sequence ID" value="TCO43241.1"/>
    <property type="molecule type" value="Genomic_DNA"/>
</dbReference>
<dbReference type="PANTHER" id="PTHR43235:SF1">
    <property type="entry name" value="GLUTAMINE AMIDOTRANSFERASE PB2B2.05-RELATED"/>
    <property type="match status" value="1"/>
</dbReference>
<dbReference type="GO" id="GO:0033969">
    <property type="term" value="F:gamma-glutamyl-gamma-aminobutyrate hydrolase activity"/>
    <property type="evidence" value="ECO:0007669"/>
    <property type="project" value="TreeGrafter"/>
</dbReference>
<evidence type="ECO:0000313" key="2">
    <source>
        <dbReference type="Proteomes" id="UP000294862"/>
    </source>
</evidence>